<evidence type="ECO:0000313" key="3">
    <source>
        <dbReference type="Proteomes" id="UP000735302"/>
    </source>
</evidence>
<evidence type="ECO:0000256" key="1">
    <source>
        <dbReference type="SAM" id="MobiDB-lite"/>
    </source>
</evidence>
<accession>A0AAV3YCG2</accession>
<name>A0AAV3YCG2_9GAST</name>
<proteinExistence type="predicted"/>
<gene>
    <name evidence="2" type="ORF">PoB_000629700</name>
</gene>
<organism evidence="2 3">
    <name type="scientific">Plakobranchus ocellatus</name>
    <dbReference type="NCBI Taxonomy" id="259542"/>
    <lineage>
        <taxon>Eukaryota</taxon>
        <taxon>Metazoa</taxon>
        <taxon>Spiralia</taxon>
        <taxon>Lophotrochozoa</taxon>
        <taxon>Mollusca</taxon>
        <taxon>Gastropoda</taxon>
        <taxon>Heterobranchia</taxon>
        <taxon>Euthyneura</taxon>
        <taxon>Panpulmonata</taxon>
        <taxon>Sacoglossa</taxon>
        <taxon>Placobranchoidea</taxon>
        <taxon>Plakobranchidae</taxon>
        <taxon>Plakobranchus</taxon>
    </lineage>
</organism>
<feature type="region of interest" description="Disordered" evidence="1">
    <location>
        <begin position="48"/>
        <end position="77"/>
    </location>
</feature>
<reference evidence="2 3" key="1">
    <citation type="journal article" date="2021" name="Elife">
        <title>Chloroplast acquisition without the gene transfer in kleptoplastic sea slugs, Plakobranchus ocellatus.</title>
        <authorList>
            <person name="Maeda T."/>
            <person name="Takahashi S."/>
            <person name="Yoshida T."/>
            <person name="Shimamura S."/>
            <person name="Takaki Y."/>
            <person name="Nagai Y."/>
            <person name="Toyoda A."/>
            <person name="Suzuki Y."/>
            <person name="Arimoto A."/>
            <person name="Ishii H."/>
            <person name="Satoh N."/>
            <person name="Nishiyama T."/>
            <person name="Hasebe M."/>
            <person name="Maruyama T."/>
            <person name="Minagawa J."/>
            <person name="Obokata J."/>
            <person name="Shigenobu S."/>
        </authorList>
    </citation>
    <scope>NUCLEOTIDE SEQUENCE [LARGE SCALE GENOMIC DNA]</scope>
</reference>
<keyword evidence="3" id="KW-1185">Reference proteome</keyword>
<dbReference type="AlphaFoldDB" id="A0AAV3YCG2"/>
<sequence length="119" mass="12991">MPKGRPRYHTFLFSRLVHSSLRSWSPGVAHGVKGDFYGPLSANDRIYGGGGEGPAAGRHEAKPCTRKHQHGPERNPAYGTLLKHAPRVCAATHLCYPSGLFFLCVSALFCEVDKNLSTN</sequence>
<dbReference type="Proteomes" id="UP000735302">
    <property type="component" value="Unassembled WGS sequence"/>
</dbReference>
<comment type="caution">
    <text evidence="2">The sequence shown here is derived from an EMBL/GenBank/DDBJ whole genome shotgun (WGS) entry which is preliminary data.</text>
</comment>
<dbReference type="EMBL" id="BLXT01000744">
    <property type="protein sequence ID" value="GFN79791.1"/>
    <property type="molecule type" value="Genomic_DNA"/>
</dbReference>
<protein>
    <submittedName>
        <fullName evidence="2">Uncharacterized protein</fullName>
    </submittedName>
</protein>
<evidence type="ECO:0000313" key="2">
    <source>
        <dbReference type="EMBL" id="GFN79791.1"/>
    </source>
</evidence>